<accession>A0AAD7YQB6</accession>
<evidence type="ECO:0000313" key="1">
    <source>
        <dbReference type="EMBL" id="KAJ8722964.1"/>
    </source>
</evidence>
<dbReference type="Proteomes" id="UP001231518">
    <property type="component" value="Chromosome 15"/>
</dbReference>
<dbReference type="AlphaFoldDB" id="A0AAD7YQB6"/>
<name>A0AAD7YQB6_MYTSE</name>
<protein>
    <submittedName>
        <fullName evidence="1">Uncharacterized protein</fullName>
    </submittedName>
</protein>
<comment type="caution">
    <text evidence="1">The sequence shown here is derived from an EMBL/GenBank/DDBJ whole genome shotgun (WGS) entry which is preliminary data.</text>
</comment>
<proteinExistence type="predicted"/>
<gene>
    <name evidence="1" type="ORF">PYW07_004144</name>
</gene>
<keyword evidence="2" id="KW-1185">Reference proteome</keyword>
<reference evidence="1" key="1">
    <citation type="submission" date="2023-03" db="EMBL/GenBank/DDBJ databases">
        <title>Chromosome-level genomes of two armyworms, Mythimna separata and Mythimna loreyi, provide insights into the biosynthesis and reception of sex pheromones.</title>
        <authorList>
            <person name="Zhao H."/>
        </authorList>
    </citation>
    <scope>NUCLEOTIDE SEQUENCE</scope>
    <source>
        <strain evidence="1">BeijingLab</strain>
        <tissue evidence="1">Pupa</tissue>
    </source>
</reference>
<sequence>MDVVPERANMEYINPKYIYPGAKVTVRRYGRKSRYYINIMGSTKHTWSDNVTLTLGVSQLLHNEYRPSFVQMKYKLCNLINNEPFVGGAVRNVGLVCPMRAGVQNIMNITAPTEHYPSVFPFEHGRLEVSLNVTDTKEQMLLFYVVASFKQKFTGK</sequence>
<organism evidence="1 2">
    <name type="scientific">Mythimna separata</name>
    <name type="common">Oriental armyworm</name>
    <name type="synonym">Pseudaletia separata</name>
    <dbReference type="NCBI Taxonomy" id="271217"/>
    <lineage>
        <taxon>Eukaryota</taxon>
        <taxon>Metazoa</taxon>
        <taxon>Ecdysozoa</taxon>
        <taxon>Arthropoda</taxon>
        <taxon>Hexapoda</taxon>
        <taxon>Insecta</taxon>
        <taxon>Pterygota</taxon>
        <taxon>Neoptera</taxon>
        <taxon>Endopterygota</taxon>
        <taxon>Lepidoptera</taxon>
        <taxon>Glossata</taxon>
        <taxon>Ditrysia</taxon>
        <taxon>Noctuoidea</taxon>
        <taxon>Noctuidae</taxon>
        <taxon>Noctuinae</taxon>
        <taxon>Hadenini</taxon>
        <taxon>Mythimna</taxon>
    </lineage>
</organism>
<dbReference type="EMBL" id="JARGEI010000012">
    <property type="protein sequence ID" value="KAJ8722964.1"/>
    <property type="molecule type" value="Genomic_DNA"/>
</dbReference>
<evidence type="ECO:0000313" key="2">
    <source>
        <dbReference type="Proteomes" id="UP001231518"/>
    </source>
</evidence>